<keyword evidence="1" id="KW-0732">Signal</keyword>
<evidence type="ECO:0000313" key="2">
    <source>
        <dbReference type="EMBL" id="MBO8485562.1"/>
    </source>
</evidence>
<dbReference type="Proteomes" id="UP000823750">
    <property type="component" value="Unassembled WGS sequence"/>
</dbReference>
<gene>
    <name evidence="2" type="ORF">IAB78_03955</name>
</gene>
<dbReference type="AlphaFoldDB" id="A0A9D9J461"/>
<comment type="caution">
    <text evidence="2">The sequence shown here is derived from an EMBL/GenBank/DDBJ whole genome shotgun (WGS) entry which is preliminary data.</text>
</comment>
<feature type="signal peptide" evidence="1">
    <location>
        <begin position="1"/>
        <end position="25"/>
    </location>
</feature>
<evidence type="ECO:0000256" key="1">
    <source>
        <dbReference type="SAM" id="SignalP"/>
    </source>
</evidence>
<reference evidence="2" key="2">
    <citation type="journal article" date="2021" name="PeerJ">
        <title>Extensive microbial diversity within the chicken gut microbiome revealed by metagenomics and culture.</title>
        <authorList>
            <person name="Gilroy R."/>
            <person name="Ravi A."/>
            <person name="Getino M."/>
            <person name="Pursley I."/>
            <person name="Horton D.L."/>
            <person name="Alikhan N.F."/>
            <person name="Baker D."/>
            <person name="Gharbi K."/>
            <person name="Hall N."/>
            <person name="Watson M."/>
            <person name="Adriaenssens E.M."/>
            <person name="Foster-Nyarko E."/>
            <person name="Jarju S."/>
            <person name="Secka A."/>
            <person name="Antonio M."/>
            <person name="Oren A."/>
            <person name="Chaudhuri R.R."/>
            <person name="La Ragione R."/>
            <person name="Hildebrand F."/>
            <person name="Pallen M.J."/>
        </authorList>
    </citation>
    <scope>NUCLEOTIDE SEQUENCE</scope>
    <source>
        <strain evidence="2">B2-16538</strain>
    </source>
</reference>
<proteinExistence type="predicted"/>
<organism evidence="2 3">
    <name type="scientific">Candidatus Cryptobacteroides excrementavium</name>
    <dbReference type="NCBI Taxonomy" id="2840759"/>
    <lineage>
        <taxon>Bacteria</taxon>
        <taxon>Pseudomonadati</taxon>
        <taxon>Bacteroidota</taxon>
        <taxon>Bacteroidia</taxon>
        <taxon>Bacteroidales</taxon>
        <taxon>Candidatus Cryptobacteroides</taxon>
    </lineage>
</organism>
<evidence type="ECO:0000313" key="3">
    <source>
        <dbReference type="Proteomes" id="UP000823750"/>
    </source>
</evidence>
<feature type="chain" id="PRO_5038846719" description="DUF3575 domain-containing protein" evidence="1">
    <location>
        <begin position="26"/>
        <end position="179"/>
    </location>
</feature>
<evidence type="ECO:0008006" key="4">
    <source>
        <dbReference type="Google" id="ProtNLM"/>
    </source>
</evidence>
<name>A0A9D9J461_9BACT</name>
<dbReference type="EMBL" id="JADILX010000069">
    <property type="protein sequence ID" value="MBO8485562.1"/>
    <property type="molecule type" value="Genomic_DNA"/>
</dbReference>
<protein>
    <recommendedName>
        <fullName evidence="4">DUF3575 domain-containing protein</fullName>
    </recommendedName>
</protein>
<reference evidence="2" key="1">
    <citation type="submission" date="2020-10" db="EMBL/GenBank/DDBJ databases">
        <authorList>
            <person name="Gilroy R."/>
        </authorList>
    </citation>
    <scope>NUCLEOTIDE SEQUENCE</scope>
    <source>
        <strain evidence="2">B2-16538</strain>
    </source>
</reference>
<accession>A0A9D9J461</accession>
<sequence length="179" mass="19264">MAAGHIIQRLFMTAVAAMMVCPALSAGPKAIGAEFAFTGININYQHTADIMSFHDISLGIDFCKVLDGESRTPGVRFNYIKDYIIAAWIRTDYTARCFAGPGVAIGYLQDRDKGFGAMLGICGNVGAEFCFRVPVCLSVSLMPVLAGHLASRKGDAGLDIYNNGILQLLSPRVGIKYSF</sequence>